<comment type="caution">
    <text evidence="2">The sequence shown here is derived from an EMBL/GenBank/DDBJ whole genome shotgun (WGS) entry which is preliminary data.</text>
</comment>
<dbReference type="GO" id="GO:0003824">
    <property type="term" value="F:catalytic activity"/>
    <property type="evidence" value="ECO:0007669"/>
    <property type="project" value="InterPro"/>
</dbReference>
<proteinExistence type="inferred from homology"/>
<evidence type="ECO:0000313" key="5">
    <source>
        <dbReference type="EMBL" id="CAF0899030.1"/>
    </source>
</evidence>
<name>A0A813PWW8_9BILA</name>
<dbReference type="Gene3D" id="3.30.1540.10">
    <property type="entry name" value="formyl-coa transferase, domain 3"/>
    <property type="match status" value="1"/>
</dbReference>
<reference evidence="2" key="1">
    <citation type="submission" date="2021-02" db="EMBL/GenBank/DDBJ databases">
        <authorList>
            <person name="Nowell W R."/>
        </authorList>
    </citation>
    <scope>NUCLEOTIDE SEQUENCE</scope>
</reference>
<dbReference type="Pfam" id="PF02515">
    <property type="entry name" value="CoA_transf_3"/>
    <property type="match status" value="1"/>
</dbReference>
<dbReference type="Proteomes" id="UP000663854">
    <property type="component" value="Unassembled WGS sequence"/>
</dbReference>
<dbReference type="EMBL" id="CAJNOL010000166">
    <property type="protein sequence ID" value="CAF0901040.1"/>
    <property type="molecule type" value="Genomic_DNA"/>
</dbReference>
<dbReference type="Proteomes" id="UP000663864">
    <property type="component" value="Unassembled WGS sequence"/>
</dbReference>
<dbReference type="InterPro" id="IPR023606">
    <property type="entry name" value="CoA-Trfase_III_dom_1_sf"/>
</dbReference>
<dbReference type="PANTHER" id="PTHR48228">
    <property type="entry name" value="SUCCINYL-COA--D-CITRAMALATE COA-TRANSFERASE"/>
    <property type="match status" value="1"/>
</dbReference>
<evidence type="ECO:0000313" key="8">
    <source>
        <dbReference type="EMBL" id="CAF3890650.1"/>
    </source>
</evidence>
<comment type="similarity">
    <text evidence="1">Belongs to the CoA-transferase III family.</text>
</comment>
<protein>
    <recommendedName>
        <fullName evidence="11">Alpha-methylacyl-CoA racemase</fullName>
    </recommendedName>
</protein>
<gene>
    <name evidence="7" type="ORF">JBS370_LOCUS9043</name>
    <name evidence="6" type="ORF">JXQ802_LOCUS9151</name>
    <name evidence="8" type="ORF">OTI717_LOCUS23254</name>
    <name evidence="2" type="ORF">PYM288_LOCUS2528</name>
    <name evidence="5" type="ORF">RFH988_LOCUS8886</name>
    <name evidence="3" type="ORF">SEV965_LOCUS4335</name>
    <name evidence="4" type="ORF">ZHD862_LOCUS6677</name>
</gene>
<keyword evidence="10" id="KW-1185">Reference proteome</keyword>
<evidence type="ECO:0000313" key="2">
    <source>
        <dbReference type="EMBL" id="CAF0759648.1"/>
    </source>
</evidence>
<evidence type="ECO:0000256" key="1">
    <source>
        <dbReference type="ARBA" id="ARBA00008383"/>
    </source>
</evidence>
<dbReference type="AlphaFoldDB" id="A0A813PWW8"/>
<dbReference type="EMBL" id="CAJNOH010000017">
    <property type="protein sequence ID" value="CAF0759648.1"/>
    <property type="molecule type" value="Genomic_DNA"/>
</dbReference>
<evidence type="ECO:0000313" key="9">
    <source>
        <dbReference type="Proteomes" id="UP000663854"/>
    </source>
</evidence>
<evidence type="ECO:0000313" key="4">
    <source>
        <dbReference type="EMBL" id="CAF0886820.1"/>
    </source>
</evidence>
<dbReference type="EMBL" id="CAJNOU010000122">
    <property type="protein sequence ID" value="CAF0875351.1"/>
    <property type="molecule type" value="Genomic_DNA"/>
</dbReference>
<evidence type="ECO:0000313" key="10">
    <source>
        <dbReference type="Proteomes" id="UP000663870"/>
    </source>
</evidence>
<dbReference type="Proteomes" id="UP000663836">
    <property type="component" value="Unassembled WGS sequence"/>
</dbReference>
<dbReference type="SUPFAM" id="SSF89796">
    <property type="entry name" value="CoA-transferase family III (CaiB/BaiF)"/>
    <property type="match status" value="1"/>
</dbReference>
<evidence type="ECO:0000313" key="3">
    <source>
        <dbReference type="EMBL" id="CAF0875351.1"/>
    </source>
</evidence>
<accession>A0A813PWW8</accession>
<dbReference type="InterPro" id="IPR050509">
    <property type="entry name" value="CoA-transferase_III"/>
</dbReference>
<dbReference type="Gene3D" id="3.40.50.10540">
    <property type="entry name" value="Crotonobetainyl-coa:carnitine coa-transferase, domain 1"/>
    <property type="match status" value="1"/>
</dbReference>
<dbReference type="Proteomes" id="UP000663882">
    <property type="component" value="Unassembled WGS sequence"/>
</dbReference>
<evidence type="ECO:0000313" key="6">
    <source>
        <dbReference type="EMBL" id="CAF0901040.1"/>
    </source>
</evidence>
<dbReference type="InterPro" id="IPR044855">
    <property type="entry name" value="CoA-Trfase_III_dom3_sf"/>
</dbReference>
<dbReference type="Proteomes" id="UP000663870">
    <property type="component" value="Unassembled WGS sequence"/>
</dbReference>
<dbReference type="PANTHER" id="PTHR48228:SF5">
    <property type="entry name" value="ALPHA-METHYLACYL-COA RACEMASE"/>
    <property type="match status" value="1"/>
</dbReference>
<dbReference type="Proteomes" id="UP000663889">
    <property type="component" value="Unassembled WGS sequence"/>
</dbReference>
<dbReference type="EMBL" id="CAJOAX010004118">
    <property type="protein sequence ID" value="CAF3890650.1"/>
    <property type="molecule type" value="Genomic_DNA"/>
</dbReference>
<organism evidence="2 9">
    <name type="scientific">Rotaria sordida</name>
    <dbReference type="NCBI Taxonomy" id="392033"/>
    <lineage>
        <taxon>Eukaryota</taxon>
        <taxon>Metazoa</taxon>
        <taxon>Spiralia</taxon>
        <taxon>Gnathifera</taxon>
        <taxon>Rotifera</taxon>
        <taxon>Eurotatoria</taxon>
        <taxon>Bdelloidea</taxon>
        <taxon>Philodinida</taxon>
        <taxon>Philodinidae</taxon>
        <taxon>Rotaria</taxon>
    </lineage>
</organism>
<evidence type="ECO:0000313" key="7">
    <source>
        <dbReference type="EMBL" id="CAF3693910.1"/>
    </source>
</evidence>
<dbReference type="OrthoDB" id="16747at2759"/>
<dbReference type="Proteomes" id="UP000663823">
    <property type="component" value="Unassembled WGS sequence"/>
</dbReference>
<evidence type="ECO:0008006" key="11">
    <source>
        <dbReference type="Google" id="ProtNLM"/>
    </source>
</evidence>
<sequence length="387" mass="43412">MALRGLKVLELSGLAPVPFCGMLLADYGASVIRIDRKDDQHNTRLDRLARGKRSISIDLKMPAAIDIFRRLSSQADVLIEPFRPGVMEKLGLGPDVLLNDNKRLIYTRVSGYGQNGSLAMKAGHDINYLSISGLLSMFGRSNKKPHAPLNLAADFAGGGLLAAYAIMSAIFERQTTNLGQVLDLSLAEGSAYVSSWMWTSRDLPMVWFGNQRGENLLDGGAHFYDTYETSDGLYMAVGALEPQFYNQLLIGLGLDPNNEDHHQMNINTMKKKFEQIFKTKTQQEWTEIFNKLDACCTPVLNWNSAYKYKHNQERENFSLTNENKTKLVPIPVPKFSLSKLPSINRPAPFSGEHTIEILHEIGYSKENIEQLIKNNIVQNTERSKSKL</sequence>
<dbReference type="InterPro" id="IPR003673">
    <property type="entry name" value="CoA-Trfase_fam_III"/>
</dbReference>
<dbReference type="EMBL" id="CAJNOT010000191">
    <property type="protein sequence ID" value="CAF0886820.1"/>
    <property type="molecule type" value="Genomic_DNA"/>
</dbReference>
<dbReference type="EMBL" id="CAJNOO010000307">
    <property type="protein sequence ID" value="CAF0899030.1"/>
    <property type="molecule type" value="Genomic_DNA"/>
</dbReference>
<dbReference type="EMBL" id="CAJOBD010000595">
    <property type="protein sequence ID" value="CAF3693910.1"/>
    <property type="molecule type" value="Genomic_DNA"/>
</dbReference>